<accession>A0A6C0CQX6</accession>
<name>A0A6C0CQX6_9ZZZZ</name>
<protein>
    <submittedName>
        <fullName evidence="1">Uncharacterized protein</fullName>
    </submittedName>
</protein>
<proteinExistence type="predicted"/>
<dbReference type="AlphaFoldDB" id="A0A6C0CQX6"/>
<dbReference type="EMBL" id="MN739480">
    <property type="protein sequence ID" value="QHT07276.1"/>
    <property type="molecule type" value="Genomic_DNA"/>
</dbReference>
<organism evidence="1">
    <name type="scientific">viral metagenome</name>
    <dbReference type="NCBI Taxonomy" id="1070528"/>
    <lineage>
        <taxon>unclassified sequences</taxon>
        <taxon>metagenomes</taxon>
        <taxon>organismal metagenomes</taxon>
    </lineage>
</organism>
<sequence length="89" mass="10751">MATLFDHSKQMEIVVQNDDIRLRNALNMDIGDSIFFESRYHGWVWGRIVRITSSPSCRDEYMIRYYLKEEFSNDDEHYFDEVDGNNLQY</sequence>
<reference evidence="1" key="1">
    <citation type="journal article" date="2020" name="Nature">
        <title>Giant virus diversity and host interactions through global metagenomics.</title>
        <authorList>
            <person name="Schulz F."/>
            <person name="Roux S."/>
            <person name="Paez-Espino D."/>
            <person name="Jungbluth S."/>
            <person name="Walsh D.A."/>
            <person name="Denef V.J."/>
            <person name="McMahon K.D."/>
            <person name="Konstantinidis K.T."/>
            <person name="Eloe-Fadrosh E.A."/>
            <person name="Kyrpides N.C."/>
            <person name="Woyke T."/>
        </authorList>
    </citation>
    <scope>NUCLEOTIDE SEQUENCE</scope>
    <source>
        <strain evidence="1">GVMAG-M-3300021962-46</strain>
    </source>
</reference>
<evidence type="ECO:0000313" key="1">
    <source>
        <dbReference type="EMBL" id="QHT07276.1"/>
    </source>
</evidence>